<accession>A0A5E8CM70</accession>
<proteinExistence type="predicted"/>
<organism evidence="1">
    <name type="scientific">seawater metagenome</name>
    <dbReference type="NCBI Taxonomy" id="1561972"/>
    <lineage>
        <taxon>unclassified sequences</taxon>
        <taxon>metagenomes</taxon>
        <taxon>ecological metagenomes</taxon>
    </lineage>
</organism>
<reference evidence="1" key="1">
    <citation type="submission" date="2019-09" db="EMBL/GenBank/DDBJ databases">
        <authorList>
            <person name="Needham M D."/>
        </authorList>
    </citation>
    <scope>NUCLEOTIDE SEQUENCE</scope>
</reference>
<protein>
    <submittedName>
        <fullName evidence="1">Uncharacterized protein</fullName>
    </submittedName>
</protein>
<sequence>MLNKSDFRNNIMYYRFLKSKEDLLQSTLNIDLNKIVPFNPTKGKSEITKYQNTVNFDISYDKQFSVKISSNFESNYDLENIDHPLIGMYSDASLFVAEECLTISNWFQSWLNNNTLFKNNIFKSINIKVFPGKYEKKQVMLSIYFSEYKINPEWKMGEQLFLNYLTNILVKNDMNLASLYYKFVDDPEFKIVYYNSDIYQEMDGLRIKITPDIEVDKSDILLYQTLKRVFSQHKIGNIPIVNLNSQFNNYHTSSSPPTYISKILHNLCELLINVDENPTDSNTKFSLNNNLNEINNICWVNYENSMEEVLDNIEKINVIINDSTEALNQESIQKIYKYKDKIELIILLSFDTQDVRHHKLKSNIELLRENFELENIYLLDSLPFSKFVKTLSIFTV</sequence>
<evidence type="ECO:0000313" key="1">
    <source>
        <dbReference type="EMBL" id="VVU95715.1"/>
    </source>
</evidence>
<dbReference type="AlphaFoldDB" id="A0A5E8CM70"/>
<gene>
    <name evidence="1" type="ORF">CPAV1605_1470</name>
</gene>
<dbReference type="EMBL" id="CABVLZ010000008">
    <property type="protein sequence ID" value="VVU95715.1"/>
    <property type="molecule type" value="Genomic_DNA"/>
</dbReference>
<name>A0A5E8CM70_9ZZZZ</name>